<dbReference type="AlphaFoldDB" id="A0A1Y2LUD7"/>
<dbReference type="InParanoid" id="A0A1Y2LUD7"/>
<evidence type="ECO:0000256" key="1">
    <source>
        <dbReference type="SAM" id="MobiDB-lite"/>
    </source>
</evidence>
<feature type="region of interest" description="Disordered" evidence="1">
    <location>
        <begin position="79"/>
        <end position="112"/>
    </location>
</feature>
<reference evidence="2 3" key="1">
    <citation type="journal article" date="2017" name="Genome Announc.">
        <title>Genome sequence of the saprophytic ascomycete Epicoccum nigrum ICMP 19927 strain isolated from New Zealand.</title>
        <authorList>
            <person name="Fokin M."/>
            <person name="Fleetwood D."/>
            <person name="Weir B.S."/>
            <person name="Villas-Boas S.G."/>
        </authorList>
    </citation>
    <scope>NUCLEOTIDE SEQUENCE [LARGE SCALE GENOMIC DNA]</scope>
    <source>
        <strain evidence="2 3">ICMP 19927</strain>
    </source>
</reference>
<protein>
    <submittedName>
        <fullName evidence="2">Uncharacterized protein</fullName>
    </submittedName>
</protein>
<evidence type="ECO:0000313" key="3">
    <source>
        <dbReference type="Proteomes" id="UP000193240"/>
    </source>
</evidence>
<keyword evidence="3" id="KW-1185">Reference proteome</keyword>
<dbReference type="EMBL" id="KZ107848">
    <property type="protein sequence ID" value="OSS47420.1"/>
    <property type="molecule type" value="Genomic_DNA"/>
</dbReference>
<proteinExistence type="predicted"/>
<gene>
    <name evidence="2" type="ORF">B5807_07231</name>
</gene>
<organism evidence="2 3">
    <name type="scientific">Epicoccum nigrum</name>
    <name type="common">Soil fungus</name>
    <name type="synonym">Epicoccum purpurascens</name>
    <dbReference type="NCBI Taxonomy" id="105696"/>
    <lineage>
        <taxon>Eukaryota</taxon>
        <taxon>Fungi</taxon>
        <taxon>Dikarya</taxon>
        <taxon>Ascomycota</taxon>
        <taxon>Pezizomycotina</taxon>
        <taxon>Dothideomycetes</taxon>
        <taxon>Pleosporomycetidae</taxon>
        <taxon>Pleosporales</taxon>
        <taxon>Pleosporineae</taxon>
        <taxon>Didymellaceae</taxon>
        <taxon>Epicoccum</taxon>
    </lineage>
</organism>
<sequence length="112" mass="12346">MRTLDWINVDRRERGLRHLGAADDTAENMWVTSLRSTASESVDLVNEATPIPATAPARPPPGLGHVNLSQEALERWERVQREMPAAAAQPQVTSQTAERPDLPQRVAILSNS</sequence>
<evidence type="ECO:0000313" key="2">
    <source>
        <dbReference type="EMBL" id="OSS47420.1"/>
    </source>
</evidence>
<name>A0A1Y2LUD7_EPING</name>
<dbReference type="Proteomes" id="UP000193240">
    <property type="component" value="Unassembled WGS sequence"/>
</dbReference>
<accession>A0A1Y2LUD7</accession>